<name>A0A8T2IVY4_9PIPI</name>
<feature type="coiled-coil region" evidence="9">
    <location>
        <begin position="19"/>
        <end position="50"/>
    </location>
</feature>
<protein>
    <recommendedName>
        <fullName evidence="8">Centrosomal protein of 55 kDa</fullName>
    </recommendedName>
</protein>
<dbReference type="OrthoDB" id="8441172at2759"/>
<evidence type="ECO:0000256" key="3">
    <source>
        <dbReference type="ARBA" id="ARBA00004626"/>
    </source>
</evidence>
<keyword evidence="6" id="KW-0206">Cytoskeleton</keyword>
<keyword evidence="12" id="KW-1185">Reference proteome</keyword>
<comment type="function">
    <text evidence="7">Plays a role in mitotic exit and cytokinesis. Recruits PDCD6IP and TSG101 to midbody during cytokinesis. Required for successful completion of cytokinesis. Not required for microtubule nucleation. Plays a role in the development of the brain and kidney.</text>
</comment>
<evidence type="ECO:0000256" key="5">
    <source>
        <dbReference type="ARBA" id="ARBA00023054"/>
    </source>
</evidence>
<dbReference type="Gene3D" id="1.20.5.990">
    <property type="entry name" value="Nemo cc2-lz domain - 1d5 darpin complex"/>
    <property type="match status" value="1"/>
</dbReference>
<evidence type="ECO:0000259" key="10">
    <source>
        <dbReference type="Pfam" id="PF12180"/>
    </source>
</evidence>
<accession>A0A8T2IVY4</accession>
<dbReference type="InterPro" id="IPR038926">
    <property type="entry name" value="CEP55"/>
</dbReference>
<dbReference type="PANTHER" id="PTHR31838:SF1">
    <property type="entry name" value="CENTROSOMAL PROTEIN OF 55 KDA"/>
    <property type="match status" value="1"/>
</dbReference>
<evidence type="ECO:0000256" key="8">
    <source>
        <dbReference type="ARBA" id="ARBA00069787"/>
    </source>
</evidence>
<evidence type="ECO:0000256" key="1">
    <source>
        <dbReference type="ARBA" id="ARBA00004114"/>
    </source>
</evidence>
<dbReference type="GO" id="GO:0005814">
    <property type="term" value="C:centriole"/>
    <property type="evidence" value="ECO:0007669"/>
    <property type="project" value="UniProtKB-SubCell"/>
</dbReference>
<organism evidence="11 12">
    <name type="scientific">Hymenochirus boettgeri</name>
    <name type="common">Congo dwarf clawed frog</name>
    <dbReference type="NCBI Taxonomy" id="247094"/>
    <lineage>
        <taxon>Eukaryota</taxon>
        <taxon>Metazoa</taxon>
        <taxon>Chordata</taxon>
        <taxon>Craniata</taxon>
        <taxon>Vertebrata</taxon>
        <taxon>Euteleostomi</taxon>
        <taxon>Amphibia</taxon>
        <taxon>Batrachia</taxon>
        <taxon>Anura</taxon>
        <taxon>Pipoidea</taxon>
        <taxon>Pipidae</taxon>
        <taxon>Pipinae</taxon>
        <taxon>Hymenochirus</taxon>
    </lineage>
</organism>
<dbReference type="GO" id="GO:0045184">
    <property type="term" value="P:establishment of protein localization"/>
    <property type="evidence" value="ECO:0007669"/>
    <property type="project" value="TreeGrafter"/>
</dbReference>
<dbReference type="Pfam" id="PF12180">
    <property type="entry name" value="EABR"/>
    <property type="match status" value="1"/>
</dbReference>
<evidence type="ECO:0000313" key="11">
    <source>
        <dbReference type="EMBL" id="KAG8435208.1"/>
    </source>
</evidence>
<evidence type="ECO:0000256" key="4">
    <source>
        <dbReference type="ARBA" id="ARBA00022490"/>
    </source>
</evidence>
<dbReference type="PANTHER" id="PTHR31838">
    <property type="entry name" value="CENTROSOMAL PROTEIN OF 55 KDA"/>
    <property type="match status" value="1"/>
</dbReference>
<evidence type="ECO:0000256" key="7">
    <source>
        <dbReference type="ARBA" id="ARBA00055531"/>
    </source>
</evidence>
<feature type="coiled-coil region" evidence="9">
    <location>
        <begin position="261"/>
        <end position="288"/>
    </location>
</feature>
<dbReference type="AlphaFoldDB" id="A0A8T2IVY4"/>
<dbReference type="InterPro" id="IPR022008">
    <property type="entry name" value="EABR"/>
</dbReference>
<evidence type="ECO:0000256" key="9">
    <source>
        <dbReference type="SAM" id="Coils"/>
    </source>
</evidence>
<dbReference type="GO" id="GO:0051896">
    <property type="term" value="P:regulation of phosphatidylinositol 3-kinase/protein kinase B signal transduction"/>
    <property type="evidence" value="ECO:0007669"/>
    <property type="project" value="InterPro"/>
</dbReference>
<dbReference type="FunFam" id="1.20.5.1180:FF:000002">
    <property type="entry name" value="Centrosomal protein of 55 kDa"/>
    <property type="match status" value="1"/>
</dbReference>
<feature type="domain" description="TSG101 and ALIX binding" evidence="10">
    <location>
        <begin position="70"/>
        <end position="102"/>
    </location>
</feature>
<sequence>MNSKILGNKLGLKHGTFKMDVELEKLKKENETLKKTLEEITKSKEILTDTERNRLLEETKKGASRDVLESQLKDALEKNQQWLVYDQQREAYVKGLMARIFELEQLGNSNQKILQLTTDAPVEAKQDEEQKKYYDRLLLKAKKDLEDERKFTAQLKSQLSDMQVEYEAQKTKMNALSEQLRSLQNSDIKQNDELKMCFKDKLQKLRNELELSKQNLEEEKSRTTELTNQVKVLNMSLLKQRKDQDRISALELQIQRCAADFENEKADRQNVQQQLHKVLKEVRKVQEQKRDVYNIAPLCNFHADFEEKLTIREQHPSPKHTSLLDESFLECPNCKKVYPTSQHRELLAHIDFCTS</sequence>
<proteinExistence type="predicted"/>
<reference evidence="11" key="1">
    <citation type="thesis" date="2020" institute="ProQuest LLC" country="789 East Eisenhower Parkway, Ann Arbor, MI, USA">
        <title>Comparative Genomics and Chromosome Evolution.</title>
        <authorList>
            <person name="Mudd A.B."/>
        </authorList>
    </citation>
    <scope>NUCLEOTIDE SEQUENCE</scope>
    <source>
        <strain evidence="11">Female2</strain>
        <tissue evidence="11">Blood</tissue>
    </source>
</reference>
<feature type="coiled-coil region" evidence="9">
    <location>
        <begin position="159"/>
        <end position="229"/>
    </location>
</feature>
<comment type="subcellular location">
    <subcellularLocation>
        <location evidence="3">Cleavage furrow</location>
    </subcellularLocation>
    <subcellularLocation>
        <location evidence="1">Cytoplasm</location>
        <location evidence="1">Cytoskeleton</location>
        <location evidence="1">Microtubule organizing center</location>
        <location evidence="1">Centrosome</location>
        <location evidence="1">Centriole</location>
    </subcellularLocation>
    <subcellularLocation>
        <location evidence="2">Midbody</location>
        <location evidence="2">Midbody ring</location>
    </subcellularLocation>
</comment>
<keyword evidence="4" id="KW-0963">Cytoplasm</keyword>
<evidence type="ECO:0000313" key="12">
    <source>
        <dbReference type="Proteomes" id="UP000812440"/>
    </source>
</evidence>
<dbReference type="EMBL" id="JAACNH010000008">
    <property type="protein sequence ID" value="KAG8435208.1"/>
    <property type="molecule type" value="Genomic_DNA"/>
</dbReference>
<evidence type="ECO:0000256" key="6">
    <source>
        <dbReference type="ARBA" id="ARBA00023212"/>
    </source>
</evidence>
<keyword evidence="5 9" id="KW-0175">Coiled coil</keyword>
<dbReference type="GO" id="GO:0090543">
    <property type="term" value="C:Flemming body"/>
    <property type="evidence" value="ECO:0007669"/>
    <property type="project" value="UniProtKB-SubCell"/>
</dbReference>
<dbReference type="Gene3D" id="1.20.5.1180">
    <property type="entry name" value="Geminin coiled-coil domain"/>
    <property type="match status" value="1"/>
</dbReference>
<gene>
    <name evidence="11" type="ORF">GDO86_013232</name>
</gene>
<dbReference type="GO" id="GO:0032154">
    <property type="term" value="C:cleavage furrow"/>
    <property type="evidence" value="ECO:0007669"/>
    <property type="project" value="UniProtKB-SubCell"/>
</dbReference>
<dbReference type="GO" id="GO:0000281">
    <property type="term" value="P:mitotic cytokinesis"/>
    <property type="evidence" value="ECO:0007669"/>
    <property type="project" value="InterPro"/>
</dbReference>
<comment type="caution">
    <text evidence="11">The sequence shown here is derived from an EMBL/GenBank/DDBJ whole genome shotgun (WGS) entry which is preliminary data.</text>
</comment>
<evidence type="ECO:0000256" key="2">
    <source>
        <dbReference type="ARBA" id="ARBA00004476"/>
    </source>
</evidence>
<dbReference type="Proteomes" id="UP000812440">
    <property type="component" value="Chromosome 7"/>
</dbReference>